<gene>
    <name evidence="1" type="ORF">PENSUB_6425</name>
</gene>
<dbReference type="STRING" id="1316194.A0A1Q5U1T7"/>
<dbReference type="PANTHER" id="PTHR13271">
    <property type="entry name" value="UNCHARACTERIZED PUTATIVE METHYLTRANSFERASE"/>
    <property type="match status" value="1"/>
</dbReference>
<comment type="caution">
    <text evidence="1">The sequence shown here is derived from an EMBL/GenBank/DDBJ whole genome shotgun (WGS) entry which is preliminary data.</text>
</comment>
<dbReference type="InterPro" id="IPR046341">
    <property type="entry name" value="SET_dom_sf"/>
</dbReference>
<dbReference type="InterPro" id="IPR050600">
    <property type="entry name" value="SETD3_SETD6_MTase"/>
</dbReference>
<accession>A0A1Q5U1T7</accession>
<dbReference type="Gene3D" id="3.90.1410.10">
    <property type="entry name" value="set domain protein methyltransferase, domain 1"/>
    <property type="match status" value="1"/>
</dbReference>
<name>A0A1Q5U1T7_9EURO</name>
<evidence type="ECO:0000313" key="2">
    <source>
        <dbReference type="Proteomes" id="UP000186955"/>
    </source>
</evidence>
<protein>
    <submittedName>
        <fullName evidence="1">SET domain-containing protein 8</fullName>
    </submittedName>
</protein>
<evidence type="ECO:0000313" key="1">
    <source>
        <dbReference type="EMBL" id="OKP06435.1"/>
    </source>
</evidence>
<dbReference type="GO" id="GO:0005634">
    <property type="term" value="C:nucleus"/>
    <property type="evidence" value="ECO:0007669"/>
    <property type="project" value="TreeGrafter"/>
</dbReference>
<dbReference type="AlphaFoldDB" id="A0A1Q5U1T7"/>
<dbReference type="SUPFAM" id="SSF82199">
    <property type="entry name" value="SET domain"/>
    <property type="match status" value="1"/>
</dbReference>
<dbReference type="Proteomes" id="UP000186955">
    <property type="component" value="Unassembled WGS sequence"/>
</dbReference>
<reference evidence="1 2" key="1">
    <citation type="submission" date="2016-10" db="EMBL/GenBank/DDBJ databases">
        <title>Genome sequence of the ascomycete fungus Penicillium subrubescens.</title>
        <authorList>
            <person name="De Vries R.P."/>
            <person name="Peng M."/>
            <person name="Dilokpimol A."/>
            <person name="Hilden K."/>
            <person name="Makela M.R."/>
            <person name="Grigoriev I."/>
            <person name="Riley R."/>
            <person name="Granchi Z."/>
        </authorList>
    </citation>
    <scope>NUCLEOTIDE SEQUENCE [LARGE SCALE GENOMIC DNA]</scope>
    <source>
        <strain evidence="1 2">CBS 132785</strain>
    </source>
</reference>
<dbReference type="EMBL" id="MNBE01000598">
    <property type="protein sequence ID" value="OKP06435.1"/>
    <property type="molecule type" value="Genomic_DNA"/>
</dbReference>
<sequence>MRREYYPTDSLPAWLRLNGVTANGVAFRKFGLAENDADKGNAIVATESRTSKESDTQPEVLLRVPSDLVLSLEAVHGYAKYDEHLRQVLDAVGEFDMPIHIGVSNPWTEYVKFFPSSFPLPTFYSAEELELLRGTSLAVAVEEKAASLEREYEHIRHSTESIHWCQQCWWDEKSGKFSMDDWRYIDAAYRSRMVDLPGWGHSMVPCIDMANHVAGKDVKALYDVDSDRNAILQLRWGQSIQPGDEVTISYGDEKSASEMLFSYGFLPEDLSETKQVVLDMALPDDDPLGVAKNMFCRRTPGLKISTEDSLDEGLPATASDVTWDSPLVWWACVNEEDGLCIGVAQKTDGTKELEAIWNGKKIESPDQLRGLLAADPLWDIFQLRAAVLVLERVETQLSLLHQTEQILENLRENQDLFETLFRPEVLGLVSQLRIVEGALLQRVVESLMDQKTELLESETVLAYLTQQAQVEDVEDFS</sequence>
<dbReference type="PANTHER" id="PTHR13271:SF76">
    <property type="entry name" value="SET DOMAIN-CONTAINING PROTEIN 8"/>
    <property type="match status" value="1"/>
</dbReference>
<dbReference type="CDD" id="cd10527">
    <property type="entry name" value="SET_LSMT"/>
    <property type="match status" value="1"/>
</dbReference>
<dbReference type="GO" id="GO:0016279">
    <property type="term" value="F:protein-lysine N-methyltransferase activity"/>
    <property type="evidence" value="ECO:0007669"/>
    <property type="project" value="TreeGrafter"/>
</dbReference>
<organism evidence="1 2">
    <name type="scientific">Penicillium subrubescens</name>
    <dbReference type="NCBI Taxonomy" id="1316194"/>
    <lineage>
        <taxon>Eukaryota</taxon>
        <taxon>Fungi</taxon>
        <taxon>Dikarya</taxon>
        <taxon>Ascomycota</taxon>
        <taxon>Pezizomycotina</taxon>
        <taxon>Eurotiomycetes</taxon>
        <taxon>Eurotiomycetidae</taxon>
        <taxon>Eurotiales</taxon>
        <taxon>Aspergillaceae</taxon>
        <taxon>Penicillium</taxon>
    </lineage>
</organism>
<keyword evidence="2" id="KW-1185">Reference proteome</keyword>
<proteinExistence type="predicted"/>